<dbReference type="AlphaFoldDB" id="A0A0H3KTP1"/>
<dbReference type="HOGENOM" id="CLU_130297_2_1_4"/>
<name>A0A0H3KTP1_BURM1</name>
<dbReference type="eggNOG" id="COG3498">
    <property type="taxonomic scope" value="Bacteria"/>
</dbReference>
<dbReference type="InterPro" id="IPR006498">
    <property type="entry name" value="Tail_tube"/>
</dbReference>
<dbReference type="Pfam" id="PF04985">
    <property type="entry name" value="Phage_tube"/>
    <property type="match status" value="1"/>
</dbReference>
<protein>
    <submittedName>
        <fullName evidence="1">Probable bacteriophage tail tube protein FII</fullName>
    </submittedName>
</protein>
<gene>
    <name evidence="1" type="ordered locus">BMULJ_03658</name>
</gene>
<reference evidence="1 2" key="1">
    <citation type="submission" date="2007-04" db="EMBL/GenBank/DDBJ databases">
        <title>Complete genome sequence of Burkholderia multivorans ATCC 17616.</title>
        <authorList>
            <person name="Ohtsubo Y."/>
            <person name="Yamashita A."/>
            <person name="Kurokawa K."/>
            <person name="Takami H."/>
            <person name="Yuhara S."/>
            <person name="Nishiyama E."/>
            <person name="Endo R."/>
            <person name="Miyazaki R."/>
            <person name="Ono A."/>
            <person name="Yano K."/>
            <person name="Ito M."/>
            <person name="Sota M."/>
            <person name="Yuji N."/>
            <person name="Hattori M."/>
            <person name="Tsuda M."/>
        </authorList>
    </citation>
    <scope>NUCLEOTIDE SEQUENCE [LARGE SCALE GENOMIC DNA]</scope>
    <source>
        <strain evidence="2">ATCC 17616 / 249</strain>
    </source>
</reference>
<dbReference type="RefSeq" id="WP_012217434.1">
    <property type="nucleotide sequence ID" value="NC_010086.1"/>
</dbReference>
<dbReference type="Proteomes" id="UP000008815">
    <property type="component" value="Chromosome 2"/>
</dbReference>
<dbReference type="KEGG" id="bmu:Bmul_4857"/>
<sequence>MALPSKLKNFNVFEDGTSFVGEVTEIQLPKLTRKMEAYRGGGMNAEIDIDLGMEKMELGLTMGGFMKEMFKTWGTSKVDGVTVRFAGSYQRDDTEEVDAVEVYVRGRYKEIDPGKAKAGDNADQTGTMSLSYYRLVCNGETLIEIDVPNFVEVVGGVDRLAQQRRAIGL</sequence>
<organism evidence="1 2">
    <name type="scientific">Burkholderia multivorans (strain ATCC 17616 / 249)</name>
    <dbReference type="NCBI Taxonomy" id="395019"/>
    <lineage>
        <taxon>Bacteria</taxon>
        <taxon>Pseudomonadati</taxon>
        <taxon>Pseudomonadota</taxon>
        <taxon>Betaproteobacteria</taxon>
        <taxon>Burkholderiales</taxon>
        <taxon>Burkholderiaceae</taxon>
        <taxon>Burkholderia</taxon>
        <taxon>Burkholderia cepacia complex</taxon>
    </lineage>
</organism>
<dbReference type="NCBIfam" id="TIGR01611">
    <property type="entry name" value="tail_tube"/>
    <property type="match status" value="1"/>
</dbReference>
<dbReference type="EMBL" id="AP009386">
    <property type="protein sequence ID" value="BAG45530.1"/>
    <property type="molecule type" value="Genomic_DNA"/>
</dbReference>
<proteinExistence type="predicted"/>
<dbReference type="STRING" id="395019.BMULJ_03658"/>
<accession>A0A0H3KTP1</accession>
<evidence type="ECO:0000313" key="2">
    <source>
        <dbReference type="Proteomes" id="UP000008815"/>
    </source>
</evidence>
<evidence type="ECO:0000313" key="1">
    <source>
        <dbReference type="EMBL" id="BAG45530.1"/>
    </source>
</evidence>
<dbReference type="KEGG" id="bmj:BMULJ_03658"/>
<keyword evidence="2" id="KW-1185">Reference proteome</keyword>